<evidence type="ECO:0000256" key="1">
    <source>
        <dbReference type="SAM" id="MobiDB-lite"/>
    </source>
</evidence>
<feature type="transmembrane region" description="Helical" evidence="2">
    <location>
        <begin position="361"/>
        <end position="380"/>
    </location>
</feature>
<feature type="region of interest" description="Disordered" evidence="1">
    <location>
        <begin position="427"/>
        <end position="454"/>
    </location>
</feature>
<dbReference type="Proteomes" id="UP000646749">
    <property type="component" value="Unassembled WGS sequence"/>
</dbReference>
<name>A0ABQ4E194_9ACTN</name>
<keyword evidence="5" id="KW-1185">Reference proteome</keyword>
<feature type="transmembrane region" description="Helical" evidence="2">
    <location>
        <begin position="215"/>
        <end position="234"/>
    </location>
</feature>
<proteinExistence type="predicted"/>
<protein>
    <submittedName>
        <fullName evidence="4">O-antigen acetylase</fullName>
    </submittedName>
</protein>
<keyword evidence="2" id="KW-0472">Membrane</keyword>
<dbReference type="PANTHER" id="PTHR23028:SF53">
    <property type="entry name" value="ACYL_TRANSF_3 DOMAIN-CONTAINING PROTEIN"/>
    <property type="match status" value="1"/>
</dbReference>
<feature type="region of interest" description="Disordered" evidence="1">
    <location>
        <begin position="472"/>
        <end position="500"/>
    </location>
</feature>
<dbReference type="PANTHER" id="PTHR23028">
    <property type="entry name" value="ACETYLTRANSFERASE"/>
    <property type="match status" value="1"/>
</dbReference>
<reference evidence="4 5" key="1">
    <citation type="submission" date="2021-01" db="EMBL/GenBank/DDBJ databases">
        <title>Whole genome shotgun sequence of Plantactinospora endophytica NBRC 110450.</title>
        <authorList>
            <person name="Komaki H."/>
            <person name="Tamura T."/>
        </authorList>
    </citation>
    <scope>NUCLEOTIDE SEQUENCE [LARGE SCALE GENOMIC DNA]</scope>
    <source>
        <strain evidence="4 5">NBRC 110450</strain>
    </source>
</reference>
<evidence type="ECO:0000313" key="5">
    <source>
        <dbReference type="Proteomes" id="UP000646749"/>
    </source>
</evidence>
<dbReference type="Pfam" id="PF01757">
    <property type="entry name" value="Acyl_transf_3"/>
    <property type="match status" value="1"/>
</dbReference>
<comment type="caution">
    <text evidence="4">The sequence shown here is derived from an EMBL/GenBank/DDBJ whole genome shotgun (WGS) entry which is preliminary data.</text>
</comment>
<feature type="domain" description="Acyltransferase 3" evidence="3">
    <location>
        <begin position="62"/>
        <end position="404"/>
    </location>
</feature>
<keyword evidence="2" id="KW-1133">Transmembrane helix</keyword>
<dbReference type="InterPro" id="IPR002656">
    <property type="entry name" value="Acyl_transf_3_dom"/>
</dbReference>
<feature type="transmembrane region" description="Helical" evidence="2">
    <location>
        <begin position="61"/>
        <end position="79"/>
    </location>
</feature>
<sequence>MDIYHLCHRLGAALAAGRTPRHNDSPDRAVRLDEGFPMQSTTTTEPRMPVLRDRYLPERNAFGLLRLALAVGVLVAHAWPLGLGQPSPGWYATSGQSNLGMFSMQGLFVISGFLVAGSGLRHSAVRFGWHRALRIFPALWACLLVTALVFAPLAAYRERGSLDGFWSHPDGPLDYLLTNWFGSMEQYPISGLLADTPFGRMVGAPAAFDGSLWSLRYELACYAVVGTLAATAVLRRAPRAVLLLLLGLYAIILRDLLTAPDWTVWPPQHGVVGPFPLIGSFAADHVVYLGFLFLLGTAARLYLHRVPMTGAMASLAAVLVVGSLWQGGYIAVGLPAYAYLLLYLGVALPGRLAVLGPHRDYSYGTYLYAFPLQQLIALFGGARYGLLGYLLLSLASTLLFAVASWHLVERPALRLRQYGGWPPRYTGPTRWRPSHRASARSPRSPLPPATPAAPAQLASPAFMRIRSIAAAGGRPAGPATCPPEPQDAGDTPGVAAPALS</sequence>
<feature type="transmembrane region" description="Helical" evidence="2">
    <location>
        <begin position="241"/>
        <end position="265"/>
    </location>
</feature>
<feature type="transmembrane region" description="Helical" evidence="2">
    <location>
        <begin position="132"/>
        <end position="156"/>
    </location>
</feature>
<feature type="transmembrane region" description="Helical" evidence="2">
    <location>
        <begin position="336"/>
        <end position="354"/>
    </location>
</feature>
<evidence type="ECO:0000259" key="3">
    <source>
        <dbReference type="Pfam" id="PF01757"/>
    </source>
</evidence>
<evidence type="ECO:0000313" key="4">
    <source>
        <dbReference type="EMBL" id="GIG88495.1"/>
    </source>
</evidence>
<dbReference type="EMBL" id="BONW01000016">
    <property type="protein sequence ID" value="GIG88495.1"/>
    <property type="molecule type" value="Genomic_DNA"/>
</dbReference>
<feature type="transmembrane region" description="Helical" evidence="2">
    <location>
        <begin position="386"/>
        <end position="408"/>
    </location>
</feature>
<feature type="transmembrane region" description="Helical" evidence="2">
    <location>
        <begin position="99"/>
        <end position="120"/>
    </location>
</feature>
<organism evidence="4 5">
    <name type="scientific">Plantactinospora endophytica</name>
    <dbReference type="NCBI Taxonomy" id="673535"/>
    <lineage>
        <taxon>Bacteria</taxon>
        <taxon>Bacillati</taxon>
        <taxon>Actinomycetota</taxon>
        <taxon>Actinomycetes</taxon>
        <taxon>Micromonosporales</taxon>
        <taxon>Micromonosporaceae</taxon>
        <taxon>Plantactinospora</taxon>
    </lineage>
</organism>
<feature type="transmembrane region" description="Helical" evidence="2">
    <location>
        <begin position="310"/>
        <end position="330"/>
    </location>
</feature>
<keyword evidence="2" id="KW-0812">Transmembrane</keyword>
<dbReference type="InterPro" id="IPR050879">
    <property type="entry name" value="Acyltransferase_3"/>
</dbReference>
<evidence type="ECO:0000256" key="2">
    <source>
        <dbReference type="SAM" id="Phobius"/>
    </source>
</evidence>
<gene>
    <name evidence="4" type="ORF">Pen02_34310</name>
</gene>
<accession>A0ABQ4E194</accession>